<dbReference type="Proteomes" id="UP000315914">
    <property type="component" value="Unassembled WGS sequence"/>
</dbReference>
<protein>
    <submittedName>
        <fullName evidence="1">Uncharacterized protein</fullName>
    </submittedName>
</protein>
<comment type="caution">
    <text evidence="1">The sequence shown here is derived from an EMBL/GenBank/DDBJ whole genome shotgun (WGS) entry which is preliminary data.</text>
</comment>
<accession>A0A560JS56</accession>
<dbReference type="OrthoDB" id="8254822at2"/>
<organism evidence="1 2">
    <name type="scientific">Bradyrhizobium sacchari</name>
    <dbReference type="NCBI Taxonomy" id="1399419"/>
    <lineage>
        <taxon>Bacteria</taxon>
        <taxon>Pseudomonadati</taxon>
        <taxon>Pseudomonadota</taxon>
        <taxon>Alphaproteobacteria</taxon>
        <taxon>Hyphomicrobiales</taxon>
        <taxon>Nitrobacteraceae</taxon>
        <taxon>Bradyrhizobium</taxon>
    </lineage>
</organism>
<dbReference type="EMBL" id="VITW01000005">
    <property type="protein sequence ID" value="TWB73777.1"/>
    <property type="molecule type" value="Genomic_DNA"/>
</dbReference>
<dbReference type="RefSeq" id="WP_080135478.1">
    <property type="nucleotide sequence ID" value="NZ_LWIG01000008.1"/>
</dbReference>
<reference evidence="1 2" key="1">
    <citation type="submission" date="2019-06" db="EMBL/GenBank/DDBJ databases">
        <title>Genomic Encyclopedia of Type Strains, Phase IV (KMG-V): Genome sequencing to study the core and pangenomes of soil and plant-associated prokaryotes.</title>
        <authorList>
            <person name="Whitman W."/>
        </authorList>
    </citation>
    <scope>NUCLEOTIDE SEQUENCE [LARGE SCALE GENOMIC DNA]</scope>
    <source>
        <strain evidence="1 2">BR 10556</strain>
    </source>
</reference>
<dbReference type="AlphaFoldDB" id="A0A560JS56"/>
<evidence type="ECO:0000313" key="1">
    <source>
        <dbReference type="EMBL" id="TWB73777.1"/>
    </source>
</evidence>
<sequence length="79" mass="8615">MSKAMELIVAGYVTTRDLRALSELLAHRRKMLDDLRGISSVDAAKAIQDVKDELAIIEAGMEQLKPPLGSVAGERAEHN</sequence>
<gene>
    <name evidence="1" type="ORF">FBZ95_10527</name>
</gene>
<proteinExistence type="predicted"/>
<keyword evidence="2" id="KW-1185">Reference proteome</keyword>
<name>A0A560JS56_9BRAD</name>
<evidence type="ECO:0000313" key="2">
    <source>
        <dbReference type="Proteomes" id="UP000315914"/>
    </source>
</evidence>